<evidence type="ECO:0000313" key="4">
    <source>
        <dbReference type="Proteomes" id="UP000282060"/>
    </source>
</evidence>
<evidence type="ECO:0000256" key="1">
    <source>
        <dbReference type="SAM" id="Phobius"/>
    </source>
</evidence>
<keyword evidence="1" id="KW-1133">Transmembrane helix</keyword>
<keyword evidence="1" id="KW-0812">Transmembrane</keyword>
<feature type="domain" description="TadE-like" evidence="2">
    <location>
        <begin position="6"/>
        <end position="48"/>
    </location>
</feature>
<accession>A0A431WDN7</accession>
<keyword evidence="4" id="KW-1185">Reference proteome</keyword>
<dbReference type="Pfam" id="PF07811">
    <property type="entry name" value="TadE"/>
    <property type="match status" value="1"/>
</dbReference>
<keyword evidence="1" id="KW-0472">Membrane</keyword>
<dbReference type="AlphaFoldDB" id="A0A431WDN7"/>
<feature type="transmembrane region" description="Helical" evidence="1">
    <location>
        <begin position="12"/>
        <end position="34"/>
    </location>
</feature>
<dbReference type="EMBL" id="RXNV01000002">
    <property type="protein sequence ID" value="RTR33367.1"/>
    <property type="molecule type" value="Genomic_DNA"/>
</dbReference>
<dbReference type="RefSeq" id="WP_126504923.1">
    <property type="nucleotide sequence ID" value="NZ_RXNV01000002.1"/>
</dbReference>
<organism evidence="3 4">
    <name type="scientific">Shewanella atlantica</name>
    <dbReference type="NCBI Taxonomy" id="271099"/>
    <lineage>
        <taxon>Bacteria</taxon>
        <taxon>Pseudomonadati</taxon>
        <taxon>Pseudomonadota</taxon>
        <taxon>Gammaproteobacteria</taxon>
        <taxon>Alteromonadales</taxon>
        <taxon>Shewanellaceae</taxon>
        <taxon>Shewanella</taxon>
    </lineage>
</organism>
<comment type="caution">
    <text evidence="3">The sequence shown here is derived from an EMBL/GenBank/DDBJ whole genome shotgun (WGS) entry which is preliminary data.</text>
</comment>
<sequence>MTKQKGVYSVEFAIVGGLFLMLLFAIIEIGRLMYTYNVLHEASRRAARIAVVCRINDADLQNMALFDGVDLVPNLAGTNLIISYVDSSGADTTGVGIAMVRADIVNYQHQFLIPGFDRIIDSPTFTTSLPRESFGVYNPGTSGKSGLIDCN</sequence>
<dbReference type="InterPro" id="IPR012495">
    <property type="entry name" value="TadE-like_dom"/>
</dbReference>
<dbReference type="OrthoDB" id="6948598at2"/>
<evidence type="ECO:0000313" key="3">
    <source>
        <dbReference type="EMBL" id="RTR33367.1"/>
    </source>
</evidence>
<gene>
    <name evidence="3" type="ORF">EKG39_06410</name>
</gene>
<dbReference type="Proteomes" id="UP000282060">
    <property type="component" value="Unassembled WGS sequence"/>
</dbReference>
<protein>
    <submittedName>
        <fullName evidence="3">Pilus assembly protein</fullName>
    </submittedName>
</protein>
<evidence type="ECO:0000259" key="2">
    <source>
        <dbReference type="Pfam" id="PF07811"/>
    </source>
</evidence>
<name>A0A431WDN7_9GAMM</name>
<proteinExistence type="predicted"/>
<reference evidence="3 4" key="1">
    <citation type="submission" date="2018-12" db="EMBL/GenBank/DDBJ databases">
        <authorList>
            <person name="Yu L."/>
        </authorList>
    </citation>
    <scope>NUCLEOTIDE SEQUENCE [LARGE SCALE GENOMIC DNA]</scope>
    <source>
        <strain evidence="3 4">HAW-EB5</strain>
    </source>
</reference>